<accession>A0A2T6BUY5</accession>
<evidence type="ECO:0000313" key="1">
    <source>
        <dbReference type="EMBL" id="PTX59901.1"/>
    </source>
</evidence>
<evidence type="ECO:0000313" key="2">
    <source>
        <dbReference type="Proteomes" id="UP000244240"/>
    </source>
</evidence>
<dbReference type="EMBL" id="QBKR01000010">
    <property type="protein sequence ID" value="PTX59901.1"/>
    <property type="molecule type" value="Genomic_DNA"/>
</dbReference>
<comment type="caution">
    <text evidence="1">The sequence shown here is derived from an EMBL/GenBank/DDBJ whole genome shotgun (WGS) entry which is preliminary data.</text>
</comment>
<reference evidence="1 2" key="1">
    <citation type="submission" date="2018-04" db="EMBL/GenBank/DDBJ databases">
        <title>Genomic Encyclopedia of Archaeal and Bacterial Type Strains, Phase II (KMG-II): from individual species to whole genera.</title>
        <authorList>
            <person name="Goeker M."/>
        </authorList>
    </citation>
    <scope>NUCLEOTIDE SEQUENCE [LARGE SCALE GENOMIC DNA]</scope>
    <source>
        <strain evidence="1 2">DSM 45787</strain>
    </source>
</reference>
<sequence>MTTISEEVDRIAAEIDRQVRHPFLERYIHRQEVPVPFVRVLYLMMRARGLPEDRIRLYCVTTTLLQMGLSIHETVTTERETEADRLRSRQLTVLAGDYMSSLFYKNLSEAGEIEGVARLSRAICDINEAKMELYGFRNQSEIFPSVFLRLAKRITGGLVTHLSHFFWEDPGRDNPWDPLAENLLLLSGWTGLKVPAAETAGGVPETLLRSLAAETVRQLRKVRPLEIRHELMDWFRGTLTLRLGESLVREG</sequence>
<name>A0A2T6BUY5_9BACL</name>
<dbReference type="RefSeq" id="WP_108023167.1">
    <property type="nucleotide sequence ID" value="NZ_QBKR01000010.1"/>
</dbReference>
<organism evidence="1 2">
    <name type="scientific">Melghirimyces profundicolus</name>
    <dbReference type="NCBI Taxonomy" id="1242148"/>
    <lineage>
        <taxon>Bacteria</taxon>
        <taxon>Bacillati</taxon>
        <taxon>Bacillota</taxon>
        <taxon>Bacilli</taxon>
        <taxon>Bacillales</taxon>
        <taxon>Thermoactinomycetaceae</taxon>
        <taxon>Melghirimyces</taxon>
    </lineage>
</organism>
<dbReference type="GO" id="GO:0009234">
    <property type="term" value="P:menaquinone biosynthetic process"/>
    <property type="evidence" value="ECO:0007669"/>
    <property type="project" value="InterPro"/>
</dbReference>
<gene>
    <name evidence="1" type="ORF">C8P63_11046</name>
</gene>
<dbReference type="Gene3D" id="1.20.120.1450">
    <property type="match status" value="1"/>
</dbReference>
<dbReference type="InterPro" id="IPR009920">
    <property type="entry name" value="HEPPP_synth_su1"/>
</dbReference>
<protein>
    <submittedName>
        <fullName evidence="1">Heptaprenyl diphosphate synthase subunit 1</fullName>
    </submittedName>
</protein>
<dbReference type="Proteomes" id="UP000244240">
    <property type="component" value="Unassembled WGS sequence"/>
</dbReference>
<dbReference type="AlphaFoldDB" id="A0A2T6BUY5"/>
<proteinExistence type="predicted"/>
<dbReference type="OrthoDB" id="2417886at2"/>
<keyword evidence="2" id="KW-1185">Reference proteome</keyword>
<dbReference type="Pfam" id="PF07307">
    <property type="entry name" value="HEPPP_synt_1"/>
    <property type="match status" value="1"/>
</dbReference>